<dbReference type="AlphaFoldDB" id="A0A146FT18"/>
<organism evidence="1 2">
    <name type="scientific">Aspergillus kawachii</name>
    <name type="common">White koji mold</name>
    <name type="synonym">Aspergillus awamori var. kawachi</name>
    <dbReference type="NCBI Taxonomy" id="1069201"/>
    <lineage>
        <taxon>Eukaryota</taxon>
        <taxon>Fungi</taxon>
        <taxon>Dikarya</taxon>
        <taxon>Ascomycota</taxon>
        <taxon>Pezizomycotina</taxon>
        <taxon>Eurotiomycetes</taxon>
        <taxon>Eurotiomycetidae</taxon>
        <taxon>Eurotiales</taxon>
        <taxon>Aspergillaceae</taxon>
        <taxon>Aspergillus</taxon>
        <taxon>Aspergillus subgen. Circumdati</taxon>
    </lineage>
</organism>
<evidence type="ECO:0000313" key="1">
    <source>
        <dbReference type="EMBL" id="GAT28143.1"/>
    </source>
</evidence>
<dbReference type="EMBL" id="BCWF01000024">
    <property type="protein sequence ID" value="GAT28143.1"/>
    <property type="molecule type" value="Genomic_DNA"/>
</dbReference>
<comment type="caution">
    <text evidence="1">The sequence shown here is derived from an EMBL/GenBank/DDBJ whole genome shotgun (WGS) entry which is preliminary data.</text>
</comment>
<gene>
    <name evidence="1" type="ORF">RIB2604_02502190</name>
</gene>
<reference evidence="1 2" key="1">
    <citation type="journal article" date="2016" name="DNA Res.">
        <title>Genome sequence of Aspergillus luchuensis NBRC 4314.</title>
        <authorList>
            <person name="Yamada O."/>
            <person name="Machida M."/>
            <person name="Hosoyama A."/>
            <person name="Goto M."/>
            <person name="Takahashi T."/>
            <person name="Futagami T."/>
            <person name="Yamagata Y."/>
            <person name="Takeuchi M."/>
            <person name="Kobayashi T."/>
            <person name="Koike H."/>
            <person name="Abe K."/>
            <person name="Asai K."/>
            <person name="Arita M."/>
            <person name="Fujita N."/>
            <person name="Fukuda K."/>
            <person name="Higa K."/>
            <person name="Horikawa H."/>
            <person name="Ishikawa T."/>
            <person name="Jinno K."/>
            <person name="Kato Y."/>
            <person name="Kirimura K."/>
            <person name="Mizutani O."/>
            <person name="Nakasone K."/>
            <person name="Sano M."/>
            <person name="Shiraishi Y."/>
            <person name="Tsukahara M."/>
            <person name="Gomi K."/>
        </authorList>
    </citation>
    <scope>NUCLEOTIDE SEQUENCE [LARGE SCALE GENOMIC DNA]</scope>
    <source>
        <strain evidence="1 2">RIB 2604</strain>
    </source>
</reference>
<accession>A0A146FT18</accession>
<protein>
    <submittedName>
        <fullName evidence="1">C6 zinc finger domain protein</fullName>
    </submittedName>
</protein>
<sequence length="74" mass="8578">MAQLVQEGESTRAWLSPERDYREPLHSAKLARTRQGYEHCEDQEAKYGTAYSRTDMTVSEILNLSCSLRLQNEE</sequence>
<evidence type="ECO:0000313" key="2">
    <source>
        <dbReference type="Proteomes" id="UP000075230"/>
    </source>
</evidence>
<reference evidence="2" key="2">
    <citation type="submission" date="2016-02" db="EMBL/GenBank/DDBJ databases">
        <title>Genome sequencing of Aspergillus luchuensis NBRC 4314.</title>
        <authorList>
            <person name="Yamada O."/>
        </authorList>
    </citation>
    <scope>NUCLEOTIDE SEQUENCE [LARGE SCALE GENOMIC DNA]</scope>
    <source>
        <strain evidence="2">RIB 2604</strain>
    </source>
</reference>
<proteinExistence type="predicted"/>
<dbReference type="Proteomes" id="UP000075230">
    <property type="component" value="Unassembled WGS sequence"/>
</dbReference>
<name>A0A146FT18_ASPKA</name>